<dbReference type="Proteomes" id="UP000327013">
    <property type="component" value="Unassembled WGS sequence"/>
</dbReference>
<proteinExistence type="predicted"/>
<dbReference type="EMBL" id="VIBQ01000073">
    <property type="protein sequence ID" value="KAB8611407.1"/>
    <property type="molecule type" value="Genomic_DNA"/>
</dbReference>
<dbReference type="AlphaFoldDB" id="A0A5N6L2M8"/>
<protein>
    <submittedName>
        <fullName evidence="1">Uncharacterized protein</fullName>
    </submittedName>
</protein>
<keyword evidence="2" id="KW-1185">Reference proteome</keyword>
<organism evidence="1 2">
    <name type="scientific">Carpinus fangiana</name>
    <dbReference type="NCBI Taxonomy" id="176857"/>
    <lineage>
        <taxon>Eukaryota</taxon>
        <taxon>Viridiplantae</taxon>
        <taxon>Streptophyta</taxon>
        <taxon>Embryophyta</taxon>
        <taxon>Tracheophyta</taxon>
        <taxon>Spermatophyta</taxon>
        <taxon>Magnoliopsida</taxon>
        <taxon>eudicotyledons</taxon>
        <taxon>Gunneridae</taxon>
        <taxon>Pentapetalae</taxon>
        <taxon>rosids</taxon>
        <taxon>fabids</taxon>
        <taxon>Fagales</taxon>
        <taxon>Betulaceae</taxon>
        <taxon>Carpinus</taxon>
    </lineage>
</organism>
<reference evidence="1 2" key="1">
    <citation type="submission" date="2019-06" db="EMBL/GenBank/DDBJ databases">
        <title>A chromosomal-level reference genome of Carpinus fangiana (Coryloideae, Betulaceae).</title>
        <authorList>
            <person name="Yang X."/>
            <person name="Wang Z."/>
            <person name="Zhang L."/>
            <person name="Hao G."/>
            <person name="Liu J."/>
            <person name="Yang Y."/>
        </authorList>
    </citation>
    <scope>NUCLEOTIDE SEQUENCE [LARGE SCALE GENOMIC DNA]</scope>
    <source>
        <strain evidence="1">Cfa_2016G</strain>
        <tissue evidence="1">Leaf</tissue>
    </source>
</reference>
<name>A0A5N6L2M8_9ROSI</name>
<gene>
    <name evidence="1" type="ORF">FH972_025912</name>
</gene>
<sequence length="52" mass="5456">MANQQKSRVALCNSPSDTVVGNNVSSIGLDDEADLSSVLDSIMLFSSPGRTQ</sequence>
<evidence type="ECO:0000313" key="1">
    <source>
        <dbReference type="EMBL" id="KAB8611407.1"/>
    </source>
</evidence>
<evidence type="ECO:0000313" key="2">
    <source>
        <dbReference type="Proteomes" id="UP000327013"/>
    </source>
</evidence>
<comment type="caution">
    <text evidence="1">The sequence shown here is derived from an EMBL/GenBank/DDBJ whole genome shotgun (WGS) entry which is preliminary data.</text>
</comment>
<accession>A0A5N6L2M8</accession>